<protein>
    <submittedName>
        <fullName evidence="2">Alpha/beta fold hydrolase</fullName>
    </submittedName>
</protein>
<dbReference type="PANTHER" id="PTHR43433:SF4">
    <property type="entry name" value="NON-HEME CHLOROPEROXIDASE-RELATED"/>
    <property type="match status" value="1"/>
</dbReference>
<dbReference type="InterPro" id="IPR050471">
    <property type="entry name" value="AB_hydrolase"/>
</dbReference>
<dbReference type="InterPro" id="IPR029058">
    <property type="entry name" value="AB_hydrolase_fold"/>
</dbReference>
<dbReference type="GO" id="GO:0016787">
    <property type="term" value="F:hydrolase activity"/>
    <property type="evidence" value="ECO:0007669"/>
    <property type="project" value="UniProtKB-KW"/>
</dbReference>
<dbReference type="PRINTS" id="PR00111">
    <property type="entry name" value="ABHYDROLASE"/>
</dbReference>
<dbReference type="PRINTS" id="PR00412">
    <property type="entry name" value="EPOXHYDRLASE"/>
</dbReference>
<evidence type="ECO:0000313" key="2">
    <source>
        <dbReference type="EMBL" id="MFC0388065.1"/>
    </source>
</evidence>
<organism evidence="2 3">
    <name type="scientific">Muricoccus vinaceus</name>
    <dbReference type="NCBI Taxonomy" id="424704"/>
    <lineage>
        <taxon>Bacteria</taxon>
        <taxon>Pseudomonadati</taxon>
        <taxon>Pseudomonadota</taxon>
        <taxon>Alphaproteobacteria</taxon>
        <taxon>Acetobacterales</taxon>
        <taxon>Roseomonadaceae</taxon>
        <taxon>Muricoccus</taxon>
    </lineage>
</organism>
<dbReference type="Proteomes" id="UP001589789">
    <property type="component" value="Unassembled WGS sequence"/>
</dbReference>
<name>A0ABV6IWS9_9PROT</name>
<dbReference type="InterPro" id="IPR000073">
    <property type="entry name" value="AB_hydrolase_1"/>
</dbReference>
<gene>
    <name evidence="2" type="ORF">ACFFIC_21325</name>
</gene>
<keyword evidence="2" id="KW-0378">Hydrolase</keyword>
<keyword evidence="3" id="KW-1185">Reference proteome</keyword>
<feature type="domain" description="AB hydrolase-1" evidence="1">
    <location>
        <begin position="21"/>
        <end position="259"/>
    </location>
</feature>
<dbReference type="PANTHER" id="PTHR43433">
    <property type="entry name" value="HYDROLASE, ALPHA/BETA FOLD FAMILY PROTEIN"/>
    <property type="match status" value="1"/>
</dbReference>
<dbReference type="RefSeq" id="WP_377054118.1">
    <property type="nucleotide sequence ID" value="NZ_JBHLVZ010000074.1"/>
</dbReference>
<accession>A0ABV6IWS9</accession>
<dbReference type="Pfam" id="PF00561">
    <property type="entry name" value="Abhydrolase_1"/>
    <property type="match status" value="1"/>
</dbReference>
<dbReference type="EMBL" id="JBHLVZ010000074">
    <property type="protein sequence ID" value="MFC0388065.1"/>
    <property type="molecule type" value="Genomic_DNA"/>
</dbReference>
<dbReference type="InterPro" id="IPR000639">
    <property type="entry name" value="Epox_hydrolase-like"/>
</dbReference>
<reference evidence="2 3" key="1">
    <citation type="submission" date="2024-09" db="EMBL/GenBank/DDBJ databases">
        <authorList>
            <person name="Sun Q."/>
            <person name="Mori K."/>
        </authorList>
    </citation>
    <scope>NUCLEOTIDE SEQUENCE [LARGE SCALE GENOMIC DNA]</scope>
    <source>
        <strain evidence="2 3">CCM 7468</strain>
    </source>
</reference>
<dbReference type="Gene3D" id="3.40.50.1820">
    <property type="entry name" value="alpha/beta hydrolase"/>
    <property type="match status" value="1"/>
</dbReference>
<evidence type="ECO:0000313" key="3">
    <source>
        <dbReference type="Proteomes" id="UP001589789"/>
    </source>
</evidence>
<sequence>MPFVKTRDDVAIHYNDWGSGKPVVLIHGWPLSGAMWEYQAMFLAAQGFRVIAYDRRGFGESGKPYSGYDYDTLADDLAALMEGLDLQGAALVGFSMGGGEVARYLARHGSSRVAKAVLVSAVTPYLLKAPGHEEGVPREVFDKIVAGLLEDRPSFLATFGKQFFGAGMLNFTVTNEIQQWALGLAMQASPKATVDCVRAFSETDFRGDMRAFTVPTLVIHGDADQTVPIDVSGRAAARLIQGAKLVEYGGAAHGLFFTEKDRLNADLLAFLNA</sequence>
<dbReference type="SUPFAM" id="SSF53474">
    <property type="entry name" value="alpha/beta-Hydrolases"/>
    <property type="match status" value="1"/>
</dbReference>
<proteinExistence type="predicted"/>
<comment type="caution">
    <text evidence="2">The sequence shown here is derived from an EMBL/GenBank/DDBJ whole genome shotgun (WGS) entry which is preliminary data.</text>
</comment>
<evidence type="ECO:0000259" key="1">
    <source>
        <dbReference type="Pfam" id="PF00561"/>
    </source>
</evidence>